<evidence type="ECO:0000313" key="2">
    <source>
        <dbReference type="Proteomes" id="UP000595349"/>
    </source>
</evidence>
<keyword evidence="2" id="KW-1185">Reference proteome</keyword>
<sequence length="46" mass="5385">MEPEIGEDGTDWVAMNDLCRPKRRLTPAGRHKWFNDHITKKPIPAR</sequence>
<dbReference type="EMBL" id="CP054706">
    <property type="protein sequence ID" value="QQK79141.1"/>
    <property type="molecule type" value="Genomic_DNA"/>
</dbReference>
<accession>A0A7T6Z8Z9</accession>
<name>A0A7T6Z8Z9_9BACI</name>
<proteinExistence type="predicted"/>
<dbReference type="KEGG" id="scib:HUG20_03965"/>
<dbReference type="RefSeq" id="WP_200088336.1">
    <property type="nucleotide sequence ID" value="NZ_CP054706.1"/>
</dbReference>
<dbReference type="AlphaFoldDB" id="A0A7T6Z8Z9"/>
<evidence type="ECO:0000313" key="1">
    <source>
        <dbReference type="EMBL" id="QQK79141.1"/>
    </source>
</evidence>
<gene>
    <name evidence="1" type="ORF">HUG20_03965</name>
</gene>
<organism evidence="1 2">
    <name type="scientific">Salicibibacter cibi</name>
    <dbReference type="NCBI Taxonomy" id="2743001"/>
    <lineage>
        <taxon>Bacteria</taxon>
        <taxon>Bacillati</taxon>
        <taxon>Bacillota</taxon>
        <taxon>Bacilli</taxon>
        <taxon>Bacillales</taxon>
        <taxon>Bacillaceae</taxon>
        <taxon>Salicibibacter</taxon>
    </lineage>
</organism>
<protein>
    <submittedName>
        <fullName evidence="1">Uncharacterized protein</fullName>
    </submittedName>
</protein>
<dbReference type="Proteomes" id="UP000595349">
    <property type="component" value="Chromosome"/>
</dbReference>
<reference evidence="1 2" key="1">
    <citation type="submission" date="2020-06" db="EMBL/GenBank/DDBJ databases">
        <title>Genomic analysis of Salicibibacter sp. NKC21-4.</title>
        <authorList>
            <person name="Oh Y.J."/>
        </authorList>
    </citation>
    <scope>NUCLEOTIDE SEQUENCE [LARGE SCALE GENOMIC DNA]</scope>
    <source>
        <strain evidence="1 2">NKC21-4</strain>
    </source>
</reference>